<accession>A0ABP5JM91</accession>
<protein>
    <submittedName>
        <fullName evidence="1">Uncharacterized protein</fullName>
    </submittedName>
</protein>
<dbReference type="Proteomes" id="UP001500897">
    <property type="component" value="Unassembled WGS sequence"/>
</dbReference>
<evidence type="ECO:0000313" key="1">
    <source>
        <dbReference type="EMBL" id="GAA2117508.1"/>
    </source>
</evidence>
<reference evidence="2" key="1">
    <citation type="journal article" date="2019" name="Int. J. Syst. Evol. Microbiol.">
        <title>The Global Catalogue of Microorganisms (GCM) 10K type strain sequencing project: providing services to taxonomists for standard genome sequencing and annotation.</title>
        <authorList>
            <consortium name="The Broad Institute Genomics Platform"/>
            <consortium name="The Broad Institute Genome Sequencing Center for Infectious Disease"/>
            <person name="Wu L."/>
            <person name="Ma J."/>
        </authorList>
    </citation>
    <scope>NUCLEOTIDE SEQUENCE [LARGE SCALE GENOMIC DNA]</scope>
    <source>
        <strain evidence="2">JCM 14559</strain>
    </source>
</reference>
<name>A0ABP5JM91_9ACTN</name>
<gene>
    <name evidence="1" type="ORF">GCM10009759_63930</name>
</gene>
<dbReference type="EMBL" id="BAAANS010000058">
    <property type="protein sequence ID" value="GAA2117508.1"/>
    <property type="molecule type" value="Genomic_DNA"/>
</dbReference>
<keyword evidence="2" id="KW-1185">Reference proteome</keyword>
<comment type="caution">
    <text evidence="1">The sequence shown here is derived from an EMBL/GenBank/DDBJ whole genome shotgun (WGS) entry which is preliminary data.</text>
</comment>
<proteinExistence type="predicted"/>
<evidence type="ECO:0000313" key="2">
    <source>
        <dbReference type="Proteomes" id="UP001500897"/>
    </source>
</evidence>
<sequence length="125" mass="12506">MISPEQVRLVSGASAPILLLGGAPVHGGLPVLRVTDGSVPALDGWSVFARLTMCVLDGPGDEGCVFPTLGGSFDTDGVARWCEEVEQAGGALVVSLPDPAGLTGPLDWPALLDGGSHGGFAPAMG</sequence>
<dbReference type="RefSeq" id="WP_344557232.1">
    <property type="nucleotide sequence ID" value="NZ_BAAANS010000058.1"/>
</dbReference>
<organism evidence="1 2">
    <name type="scientific">Kitasatospora saccharophila</name>
    <dbReference type="NCBI Taxonomy" id="407973"/>
    <lineage>
        <taxon>Bacteria</taxon>
        <taxon>Bacillati</taxon>
        <taxon>Actinomycetota</taxon>
        <taxon>Actinomycetes</taxon>
        <taxon>Kitasatosporales</taxon>
        <taxon>Streptomycetaceae</taxon>
        <taxon>Kitasatospora</taxon>
    </lineage>
</organism>